<comment type="caution">
    <text evidence="2">The sequence shown here is derived from an EMBL/GenBank/DDBJ whole genome shotgun (WGS) entry which is preliminary data.</text>
</comment>
<accession>A0A2I0HN90</accession>
<organism evidence="2 3">
    <name type="scientific">Punica granatum</name>
    <name type="common">Pomegranate</name>
    <dbReference type="NCBI Taxonomy" id="22663"/>
    <lineage>
        <taxon>Eukaryota</taxon>
        <taxon>Viridiplantae</taxon>
        <taxon>Streptophyta</taxon>
        <taxon>Embryophyta</taxon>
        <taxon>Tracheophyta</taxon>
        <taxon>Spermatophyta</taxon>
        <taxon>Magnoliopsida</taxon>
        <taxon>eudicotyledons</taxon>
        <taxon>Gunneridae</taxon>
        <taxon>Pentapetalae</taxon>
        <taxon>rosids</taxon>
        <taxon>malvids</taxon>
        <taxon>Myrtales</taxon>
        <taxon>Lythraceae</taxon>
        <taxon>Punica</taxon>
    </lineage>
</organism>
<protein>
    <submittedName>
        <fullName evidence="2">Uncharacterized protein</fullName>
    </submittedName>
</protein>
<evidence type="ECO:0000256" key="1">
    <source>
        <dbReference type="SAM" id="MobiDB-lite"/>
    </source>
</evidence>
<proteinExistence type="predicted"/>
<dbReference type="EMBL" id="PGOL01006871">
    <property type="protein sequence ID" value="PKI33207.1"/>
    <property type="molecule type" value="Genomic_DNA"/>
</dbReference>
<gene>
    <name evidence="2" type="ORF">CRG98_046403</name>
</gene>
<sequence length="107" mass="11720">MQPKKNSSIIAWKPTKLQPEQDCDMGNRTTASRKHTGISTPRELQVRLTSALSAALILKSETNTATAAGDGVDYIELERERVHQCASRLTESGTTQRICPLPSVSHC</sequence>
<dbReference type="Proteomes" id="UP000233551">
    <property type="component" value="Unassembled WGS sequence"/>
</dbReference>
<name>A0A2I0HN90_PUNGR</name>
<evidence type="ECO:0000313" key="2">
    <source>
        <dbReference type="EMBL" id="PKI33207.1"/>
    </source>
</evidence>
<dbReference type="AlphaFoldDB" id="A0A2I0HN90"/>
<feature type="region of interest" description="Disordered" evidence="1">
    <location>
        <begin position="19"/>
        <end position="41"/>
    </location>
</feature>
<reference evidence="2 3" key="1">
    <citation type="submission" date="2017-11" db="EMBL/GenBank/DDBJ databases">
        <title>De-novo sequencing of pomegranate (Punica granatum L.) genome.</title>
        <authorList>
            <person name="Akparov Z."/>
            <person name="Amiraslanov A."/>
            <person name="Hajiyeva S."/>
            <person name="Abbasov M."/>
            <person name="Kaur K."/>
            <person name="Hamwieh A."/>
            <person name="Solovyev V."/>
            <person name="Salamov A."/>
            <person name="Braich B."/>
            <person name="Kosarev P."/>
            <person name="Mahmoud A."/>
            <person name="Hajiyev E."/>
            <person name="Babayeva S."/>
            <person name="Izzatullayeva V."/>
            <person name="Mammadov A."/>
            <person name="Mammadov A."/>
            <person name="Sharifova S."/>
            <person name="Ojaghi J."/>
            <person name="Eynullazada K."/>
            <person name="Bayramov B."/>
            <person name="Abdulazimova A."/>
            <person name="Shahmuradov I."/>
        </authorList>
    </citation>
    <scope>NUCLEOTIDE SEQUENCE [LARGE SCALE GENOMIC DNA]</scope>
    <source>
        <strain evidence="3">cv. AG2017</strain>
        <tissue evidence="2">Leaf</tissue>
    </source>
</reference>
<keyword evidence="3" id="KW-1185">Reference proteome</keyword>
<evidence type="ECO:0000313" key="3">
    <source>
        <dbReference type="Proteomes" id="UP000233551"/>
    </source>
</evidence>